<dbReference type="EMBL" id="LBTR01000019">
    <property type="protein sequence ID" value="KKQ44978.1"/>
    <property type="molecule type" value="Genomic_DNA"/>
</dbReference>
<evidence type="ECO:0000256" key="2">
    <source>
        <dbReference type="SAM" id="Phobius"/>
    </source>
</evidence>
<comment type="caution">
    <text evidence="3">The sequence shown here is derived from an EMBL/GenBank/DDBJ whole genome shotgun (WGS) entry which is preliminary data.</text>
</comment>
<reference evidence="3 4" key="1">
    <citation type="journal article" date="2015" name="Nature">
        <title>rRNA introns, odd ribosomes, and small enigmatic genomes across a large radiation of phyla.</title>
        <authorList>
            <person name="Brown C.T."/>
            <person name="Hug L.A."/>
            <person name="Thomas B.C."/>
            <person name="Sharon I."/>
            <person name="Castelle C.J."/>
            <person name="Singh A."/>
            <person name="Wilkins M.J."/>
            <person name="Williams K.H."/>
            <person name="Banfield J.F."/>
        </authorList>
    </citation>
    <scope>NUCLEOTIDE SEQUENCE [LARGE SCALE GENOMIC DNA]</scope>
</reference>
<name>A0A0G0HP97_9BACT</name>
<proteinExistence type="predicted"/>
<evidence type="ECO:0000313" key="3">
    <source>
        <dbReference type="EMBL" id="KKQ44978.1"/>
    </source>
</evidence>
<protein>
    <submittedName>
        <fullName evidence="3">Uncharacterized protein</fullName>
    </submittedName>
</protein>
<accession>A0A0G0HP97</accession>
<dbReference type="AlphaFoldDB" id="A0A0G0HP97"/>
<gene>
    <name evidence="3" type="ORF">US62_C0019G0010</name>
</gene>
<organism evidence="3 4">
    <name type="scientific">Candidatus Woesebacteria bacterium GW2011_GWA1_37_8</name>
    <dbReference type="NCBI Taxonomy" id="1618546"/>
    <lineage>
        <taxon>Bacteria</taxon>
        <taxon>Candidatus Woeseibacteriota</taxon>
    </lineage>
</organism>
<evidence type="ECO:0000256" key="1">
    <source>
        <dbReference type="SAM" id="MobiDB-lite"/>
    </source>
</evidence>
<keyword evidence="2" id="KW-0812">Transmembrane</keyword>
<keyword evidence="2" id="KW-1133">Transmembrane helix</keyword>
<keyword evidence="2" id="KW-0472">Membrane</keyword>
<evidence type="ECO:0000313" key="4">
    <source>
        <dbReference type="Proteomes" id="UP000034603"/>
    </source>
</evidence>
<dbReference type="Proteomes" id="UP000034603">
    <property type="component" value="Unassembled WGS sequence"/>
</dbReference>
<feature type="region of interest" description="Disordered" evidence="1">
    <location>
        <begin position="1"/>
        <end position="27"/>
    </location>
</feature>
<feature type="transmembrane region" description="Helical" evidence="2">
    <location>
        <begin position="78"/>
        <end position="97"/>
    </location>
</feature>
<sequence length="98" mass="11188">MENSTIGDSNPDNFVSAKTETSQEFSPIATQPRDTVIPEKVGENKTSTWRTIYTIIALLLFNPLGLLLMFLITKWPKWIKIVVFVILLPFYINLALFL</sequence>
<feature type="transmembrane region" description="Helical" evidence="2">
    <location>
        <begin position="52"/>
        <end position="72"/>
    </location>
</feature>